<evidence type="ECO:0000313" key="7">
    <source>
        <dbReference type="Proteomes" id="UP000663829"/>
    </source>
</evidence>
<feature type="domain" description="ETS" evidence="4">
    <location>
        <begin position="42"/>
        <end position="125"/>
    </location>
</feature>
<keyword evidence="3" id="KW-0539">Nucleus</keyword>
<evidence type="ECO:0000256" key="1">
    <source>
        <dbReference type="ARBA" id="ARBA00005562"/>
    </source>
</evidence>
<accession>A0A814UKW6</accession>
<evidence type="ECO:0000256" key="2">
    <source>
        <dbReference type="ARBA" id="ARBA00023125"/>
    </source>
</evidence>
<dbReference type="InterPro" id="IPR036388">
    <property type="entry name" value="WH-like_DNA-bd_sf"/>
</dbReference>
<dbReference type="AlphaFoldDB" id="A0A814UKW6"/>
<dbReference type="GO" id="GO:0000981">
    <property type="term" value="F:DNA-binding transcription factor activity, RNA polymerase II-specific"/>
    <property type="evidence" value="ECO:0007669"/>
    <property type="project" value="TreeGrafter"/>
</dbReference>
<protein>
    <recommendedName>
        <fullName evidence="4">ETS domain-containing protein</fullName>
    </recommendedName>
</protein>
<dbReference type="Proteomes" id="UP000663829">
    <property type="component" value="Unassembled WGS sequence"/>
</dbReference>
<dbReference type="InterPro" id="IPR000418">
    <property type="entry name" value="Ets_dom"/>
</dbReference>
<comment type="caution">
    <text evidence="5">The sequence shown here is derived from an EMBL/GenBank/DDBJ whole genome shotgun (WGS) entry which is preliminary data.</text>
</comment>
<comment type="subcellular location">
    <subcellularLocation>
        <location evidence="3">Nucleus</location>
    </subcellularLocation>
</comment>
<evidence type="ECO:0000259" key="4">
    <source>
        <dbReference type="PROSITE" id="PS50061"/>
    </source>
</evidence>
<dbReference type="GO" id="GO:0005634">
    <property type="term" value="C:nucleus"/>
    <property type="evidence" value="ECO:0007669"/>
    <property type="project" value="UniProtKB-SubCell"/>
</dbReference>
<keyword evidence="7" id="KW-1185">Reference proteome</keyword>
<comment type="similarity">
    <text evidence="1 3">Belongs to the ETS family.</text>
</comment>
<gene>
    <name evidence="5" type="ORF">GPM918_LOCUS22495</name>
    <name evidence="6" type="ORF">SRO942_LOCUS22493</name>
</gene>
<dbReference type="PROSITE" id="PS50061">
    <property type="entry name" value="ETS_DOMAIN_3"/>
    <property type="match status" value="1"/>
</dbReference>
<dbReference type="GO" id="GO:0043565">
    <property type="term" value="F:sequence-specific DNA binding"/>
    <property type="evidence" value="ECO:0007669"/>
    <property type="project" value="InterPro"/>
</dbReference>
<dbReference type="Pfam" id="PF00178">
    <property type="entry name" value="Ets"/>
    <property type="match status" value="1"/>
</dbReference>
<dbReference type="GO" id="GO:0030154">
    <property type="term" value="P:cell differentiation"/>
    <property type="evidence" value="ECO:0007669"/>
    <property type="project" value="TreeGrafter"/>
</dbReference>
<dbReference type="Proteomes" id="UP000681722">
    <property type="component" value="Unassembled WGS sequence"/>
</dbReference>
<dbReference type="SUPFAM" id="SSF46785">
    <property type="entry name" value="Winged helix' DNA-binding domain"/>
    <property type="match status" value="1"/>
</dbReference>
<proteinExistence type="inferred from homology"/>
<dbReference type="PRINTS" id="PR00454">
    <property type="entry name" value="ETSDOMAIN"/>
</dbReference>
<name>A0A814UKW6_9BILA</name>
<evidence type="ECO:0000313" key="5">
    <source>
        <dbReference type="EMBL" id="CAF1177026.1"/>
    </source>
</evidence>
<evidence type="ECO:0000313" key="6">
    <source>
        <dbReference type="EMBL" id="CAF3941073.1"/>
    </source>
</evidence>
<dbReference type="EMBL" id="CAJOBC010007727">
    <property type="protein sequence ID" value="CAF3941073.1"/>
    <property type="molecule type" value="Genomic_DNA"/>
</dbReference>
<reference evidence="5" key="1">
    <citation type="submission" date="2021-02" db="EMBL/GenBank/DDBJ databases">
        <authorList>
            <person name="Nowell W R."/>
        </authorList>
    </citation>
    <scope>NUCLEOTIDE SEQUENCE</scope>
</reference>
<sequence>MTSEHVTTDEYPKELWMVLRMCKTPVSDWLIVDDKTKIHRRPHLHEFLRLLLDKAEYRSYASYNSVTDGIFKFHLPSKVAKLWQHVKGRHGGHEMTYDKLARAIRFYYKLDIIRPTAGQFTFRFGPNSGFGTVWKPEQNEEIRRLPFKKRPYRNPDITEDDYRTKGWVRVPAPSQCKQNFTNDSS</sequence>
<keyword evidence="2 3" id="KW-0238">DNA-binding</keyword>
<dbReference type="OrthoDB" id="5975550at2759"/>
<dbReference type="EMBL" id="CAJNOQ010007727">
    <property type="protein sequence ID" value="CAF1177026.1"/>
    <property type="molecule type" value="Genomic_DNA"/>
</dbReference>
<organism evidence="5 7">
    <name type="scientific">Didymodactylos carnosus</name>
    <dbReference type="NCBI Taxonomy" id="1234261"/>
    <lineage>
        <taxon>Eukaryota</taxon>
        <taxon>Metazoa</taxon>
        <taxon>Spiralia</taxon>
        <taxon>Gnathifera</taxon>
        <taxon>Rotifera</taxon>
        <taxon>Eurotatoria</taxon>
        <taxon>Bdelloidea</taxon>
        <taxon>Philodinida</taxon>
        <taxon>Philodinidae</taxon>
        <taxon>Didymodactylos</taxon>
    </lineage>
</organism>
<dbReference type="InterPro" id="IPR036390">
    <property type="entry name" value="WH_DNA-bd_sf"/>
</dbReference>
<dbReference type="Gene3D" id="1.10.10.10">
    <property type="entry name" value="Winged helix-like DNA-binding domain superfamily/Winged helix DNA-binding domain"/>
    <property type="match status" value="1"/>
</dbReference>
<dbReference type="InterPro" id="IPR046328">
    <property type="entry name" value="ETS_fam"/>
</dbReference>
<dbReference type="PANTHER" id="PTHR11849">
    <property type="entry name" value="ETS"/>
    <property type="match status" value="1"/>
</dbReference>
<dbReference type="SMART" id="SM00413">
    <property type="entry name" value="ETS"/>
    <property type="match status" value="1"/>
</dbReference>
<dbReference type="PANTHER" id="PTHR11849:SF191">
    <property type="entry name" value="ECDYSONE-INDUCED PROTEIN 74EF ISOFORM B"/>
    <property type="match status" value="1"/>
</dbReference>
<evidence type="ECO:0000256" key="3">
    <source>
        <dbReference type="RuleBase" id="RU004019"/>
    </source>
</evidence>